<dbReference type="Proteomes" id="UP000789702">
    <property type="component" value="Unassembled WGS sequence"/>
</dbReference>
<organism evidence="1 2">
    <name type="scientific">Dentiscutata heterogama</name>
    <dbReference type="NCBI Taxonomy" id="1316150"/>
    <lineage>
        <taxon>Eukaryota</taxon>
        <taxon>Fungi</taxon>
        <taxon>Fungi incertae sedis</taxon>
        <taxon>Mucoromycota</taxon>
        <taxon>Glomeromycotina</taxon>
        <taxon>Glomeromycetes</taxon>
        <taxon>Diversisporales</taxon>
        <taxon>Gigasporaceae</taxon>
        <taxon>Dentiscutata</taxon>
    </lineage>
</organism>
<reference evidence="1" key="1">
    <citation type="submission" date="2021-06" db="EMBL/GenBank/DDBJ databases">
        <authorList>
            <person name="Kallberg Y."/>
            <person name="Tangrot J."/>
            <person name="Rosling A."/>
        </authorList>
    </citation>
    <scope>NUCLEOTIDE SEQUENCE</scope>
    <source>
        <strain evidence="1">IL203A</strain>
    </source>
</reference>
<evidence type="ECO:0000313" key="1">
    <source>
        <dbReference type="EMBL" id="CAG8663520.1"/>
    </source>
</evidence>
<protein>
    <submittedName>
        <fullName evidence="1">2325_t:CDS:1</fullName>
    </submittedName>
</protein>
<evidence type="ECO:0000313" key="2">
    <source>
        <dbReference type="Proteomes" id="UP000789702"/>
    </source>
</evidence>
<proteinExistence type="predicted"/>
<gene>
    <name evidence="1" type="ORF">DHETER_LOCUS9861</name>
</gene>
<name>A0ACA9NRV2_9GLOM</name>
<keyword evidence="2" id="KW-1185">Reference proteome</keyword>
<accession>A0ACA9NRV2</accession>
<dbReference type="EMBL" id="CAJVPU010018073">
    <property type="protein sequence ID" value="CAG8663520.1"/>
    <property type="molecule type" value="Genomic_DNA"/>
</dbReference>
<comment type="caution">
    <text evidence="1">The sequence shown here is derived from an EMBL/GenBank/DDBJ whole genome shotgun (WGS) entry which is preliminary data.</text>
</comment>
<sequence>NGTQEFIQIPDKSIFFSGLKNELAKMIPVEEGRLSSTERRQIDLSITDSQRLLISLSINEAKSSDKRITTQIRNDLDMLIRNKEFTSISTGSYTQFLDDSYGFIQTSSALSTFSFIASKIYGIKFDAINNRMKRKKEEAQMREEEKAKEREEKKALKTDEEEIDKNKDEEEIDKSKDEEEIDKNKDKEEIDKKNEGEIDKRNEEIDKNKVK</sequence>
<feature type="non-terminal residue" evidence="1">
    <location>
        <position position="1"/>
    </location>
</feature>